<keyword evidence="2" id="KW-1185">Reference proteome</keyword>
<proteinExistence type="predicted"/>
<name>A0ACC2G308_DALPE</name>
<gene>
    <name evidence="1" type="ORF">DPEC_G00219160</name>
</gene>
<evidence type="ECO:0000313" key="2">
    <source>
        <dbReference type="Proteomes" id="UP001157502"/>
    </source>
</evidence>
<dbReference type="Proteomes" id="UP001157502">
    <property type="component" value="Chromosome 18"/>
</dbReference>
<sequence length="294" mass="32227">MEPDVWGTLWEHTATLSSMGEAITSLVETLKRLGTRISDTARPAEVPRLPEEVALPSSPPGTRGMNFLRPAAYDGAAERCQGFLLQLELYFEDLSPAPSDRQKVAALITCLSGKALFWANAIWSGGGSDLRSYRTISDYFRSVFDKPPDGREVGERLALLRQGKRSVQEFALEFRTLAAGAGWNERAYIDIFRVRLNPEVRREMACKDATLSFEELVELAIKLDNLLNARGRSGPGPSFHSARLSLQSLWSWEAPRPGRPRGLGSAPFVVEKGTLPPTATGGSREPGKGGLTLL</sequence>
<dbReference type="EMBL" id="CM055745">
    <property type="protein sequence ID" value="KAJ7998109.1"/>
    <property type="molecule type" value="Genomic_DNA"/>
</dbReference>
<comment type="caution">
    <text evidence="1">The sequence shown here is derived from an EMBL/GenBank/DDBJ whole genome shotgun (WGS) entry which is preliminary data.</text>
</comment>
<reference evidence="1" key="1">
    <citation type="submission" date="2021-05" db="EMBL/GenBank/DDBJ databases">
        <authorList>
            <person name="Pan Q."/>
            <person name="Jouanno E."/>
            <person name="Zahm M."/>
            <person name="Klopp C."/>
            <person name="Cabau C."/>
            <person name="Louis A."/>
            <person name="Berthelot C."/>
            <person name="Parey E."/>
            <person name="Roest Crollius H."/>
            <person name="Montfort J."/>
            <person name="Robinson-Rechavi M."/>
            <person name="Bouchez O."/>
            <person name="Lampietro C."/>
            <person name="Lopez Roques C."/>
            <person name="Donnadieu C."/>
            <person name="Postlethwait J."/>
            <person name="Bobe J."/>
            <person name="Dillon D."/>
            <person name="Chandos A."/>
            <person name="von Hippel F."/>
            <person name="Guiguen Y."/>
        </authorList>
    </citation>
    <scope>NUCLEOTIDE SEQUENCE</scope>
    <source>
        <strain evidence="1">YG-Jan2019</strain>
    </source>
</reference>
<evidence type="ECO:0000313" key="1">
    <source>
        <dbReference type="EMBL" id="KAJ7998109.1"/>
    </source>
</evidence>
<accession>A0ACC2G308</accession>
<protein>
    <submittedName>
        <fullName evidence="1">Uncharacterized protein</fullName>
    </submittedName>
</protein>
<organism evidence="1 2">
    <name type="scientific">Dallia pectoralis</name>
    <name type="common">Alaska blackfish</name>
    <dbReference type="NCBI Taxonomy" id="75939"/>
    <lineage>
        <taxon>Eukaryota</taxon>
        <taxon>Metazoa</taxon>
        <taxon>Chordata</taxon>
        <taxon>Craniata</taxon>
        <taxon>Vertebrata</taxon>
        <taxon>Euteleostomi</taxon>
        <taxon>Actinopterygii</taxon>
        <taxon>Neopterygii</taxon>
        <taxon>Teleostei</taxon>
        <taxon>Protacanthopterygii</taxon>
        <taxon>Esociformes</taxon>
        <taxon>Umbridae</taxon>
        <taxon>Dallia</taxon>
    </lineage>
</organism>